<feature type="compositionally biased region" description="Polar residues" evidence="2">
    <location>
        <begin position="63"/>
        <end position="78"/>
    </location>
</feature>
<protein>
    <recommendedName>
        <fullName evidence="3">CsbD-like domain-containing protein</fullName>
    </recommendedName>
</protein>
<dbReference type="OrthoDB" id="9999611at2759"/>
<dbReference type="Proteomes" id="UP000780801">
    <property type="component" value="Unassembled WGS sequence"/>
</dbReference>
<evidence type="ECO:0000256" key="2">
    <source>
        <dbReference type="SAM" id="MobiDB-lite"/>
    </source>
</evidence>
<accession>A0A9P6KB51</accession>
<comment type="similarity">
    <text evidence="1">Belongs to the UPF0337 (CsbD) family.</text>
</comment>
<evidence type="ECO:0000313" key="4">
    <source>
        <dbReference type="EMBL" id="KAF9578438.1"/>
    </source>
</evidence>
<dbReference type="InterPro" id="IPR008462">
    <property type="entry name" value="CsbD"/>
</dbReference>
<reference evidence="4" key="1">
    <citation type="journal article" date="2020" name="Fungal Divers.">
        <title>Resolving the Mortierellaceae phylogeny through synthesis of multi-gene phylogenetics and phylogenomics.</title>
        <authorList>
            <person name="Vandepol N."/>
            <person name="Liber J."/>
            <person name="Desiro A."/>
            <person name="Na H."/>
            <person name="Kennedy M."/>
            <person name="Barry K."/>
            <person name="Grigoriev I.V."/>
            <person name="Miller A.N."/>
            <person name="O'Donnell K."/>
            <person name="Stajich J.E."/>
            <person name="Bonito G."/>
        </authorList>
    </citation>
    <scope>NUCLEOTIDE SEQUENCE</scope>
    <source>
        <strain evidence="4">KOD1015</strain>
    </source>
</reference>
<name>A0A9P6KB51_9FUNG</name>
<evidence type="ECO:0000259" key="3">
    <source>
        <dbReference type="Pfam" id="PF05532"/>
    </source>
</evidence>
<feature type="domain" description="CsbD-like" evidence="3">
    <location>
        <begin position="53"/>
        <end position="93"/>
    </location>
</feature>
<keyword evidence="5" id="KW-1185">Reference proteome</keyword>
<dbReference type="AlphaFoldDB" id="A0A9P6KB51"/>
<feature type="region of interest" description="Disordered" evidence="2">
    <location>
        <begin position="1"/>
        <end position="94"/>
    </location>
</feature>
<sequence length="94" mass="9642">MAERLQNTANSYIGGAKQSLGETLGNERMAAEGAAQKTQADTAQKVADAKTHAEGVGNKIQGKAQQTVGSITGDTSMQAKGHANEALGDAQRTV</sequence>
<gene>
    <name evidence="4" type="ORF">BGW38_005752</name>
</gene>
<dbReference type="SUPFAM" id="SSF69047">
    <property type="entry name" value="Hypothetical protein YjbJ"/>
    <property type="match status" value="1"/>
</dbReference>
<dbReference type="EMBL" id="JAABOA010003655">
    <property type="protein sequence ID" value="KAF9578438.1"/>
    <property type="molecule type" value="Genomic_DNA"/>
</dbReference>
<feature type="compositionally biased region" description="Low complexity" evidence="2">
    <location>
        <begin position="34"/>
        <end position="46"/>
    </location>
</feature>
<dbReference type="InterPro" id="IPR036629">
    <property type="entry name" value="YjbJ_sf"/>
</dbReference>
<organism evidence="4 5">
    <name type="scientific">Lunasporangiospora selenospora</name>
    <dbReference type="NCBI Taxonomy" id="979761"/>
    <lineage>
        <taxon>Eukaryota</taxon>
        <taxon>Fungi</taxon>
        <taxon>Fungi incertae sedis</taxon>
        <taxon>Mucoromycota</taxon>
        <taxon>Mortierellomycotina</taxon>
        <taxon>Mortierellomycetes</taxon>
        <taxon>Mortierellales</taxon>
        <taxon>Mortierellaceae</taxon>
        <taxon>Lunasporangiospora</taxon>
    </lineage>
</organism>
<dbReference type="Gene3D" id="1.10.1470.10">
    <property type="entry name" value="YjbJ"/>
    <property type="match status" value="1"/>
</dbReference>
<proteinExistence type="inferred from homology"/>
<evidence type="ECO:0000256" key="1">
    <source>
        <dbReference type="ARBA" id="ARBA00009129"/>
    </source>
</evidence>
<evidence type="ECO:0000313" key="5">
    <source>
        <dbReference type="Proteomes" id="UP000780801"/>
    </source>
</evidence>
<feature type="compositionally biased region" description="Polar residues" evidence="2">
    <location>
        <begin position="1"/>
        <end position="11"/>
    </location>
</feature>
<comment type="caution">
    <text evidence="4">The sequence shown here is derived from an EMBL/GenBank/DDBJ whole genome shotgun (WGS) entry which is preliminary data.</text>
</comment>
<dbReference type="Pfam" id="PF05532">
    <property type="entry name" value="CsbD"/>
    <property type="match status" value="1"/>
</dbReference>